<dbReference type="Gene3D" id="3.30.70.120">
    <property type="match status" value="1"/>
</dbReference>
<dbReference type="EMBL" id="DVHL01000003">
    <property type="protein sequence ID" value="HIR65323.1"/>
    <property type="molecule type" value="Genomic_DNA"/>
</dbReference>
<dbReference type="Proteomes" id="UP000824200">
    <property type="component" value="Unassembled WGS sequence"/>
</dbReference>
<evidence type="ECO:0000313" key="3">
    <source>
        <dbReference type="Proteomes" id="UP000824200"/>
    </source>
</evidence>
<protein>
    <submittedName>
        <fullName evidence="2">P-II family nitrogen regulator</fullName>
    </submittedName>
</protein>
<dbReference type="GO" id="GO:0006808">
    <property type="term" value="P:regulation of nitrogen utilization"/>
    <property type="evidence" value="ECO:0007669"/>
    <property type="project" value="InterPro"/>
</dbReference>
<feature type="compositionally biased region" description="Basic and acidic residues" evidence="1">
    <location>
        <begin position="106"/>
        <end position="145"/>
    </location>
</feature>
<dbReference type="InterPro" id="IPR011322">
    <property type="entry name" value="N-reg_PII-like_a/b"/>
</dbReference>
<gene>
    <name evidence="2" type="ORF">IAC95_00300</name>
</gene>
<reference evidence="2" key="1">
    <citation type="submission" date="2020-10" db="EMBL/GenBank/DDBJ databases">
        <authorList>
            <person name="Gilroy R."/>
        </authorList>
    </citation>
    <scope>NUCLEOTIDE SEQUENCE</scope>
    <source>
        <strain evidence="2">CHK121-14286</strain>
    </source>
</reference>
<dbReference type="PROSITE" id="PS51343">
    <property type="entry name" value="PII_GLNB_DOM"/>
    <property type="match status" value="1"/>
</dbReference>
<dbReference type="Pfam" id="PF00543">
    <property type="entry name" value="P-II"/>
    <property type="match status" value="1"/>
</dbReference>
<evidence type="ECO:0000256" key="1">
    <source>
        <dbReference type="SAM" id="MobiDB-lite"/>
    </source>
</evidence>
<feature type="region of interest" description="Disordered" evidence="1">
    <location>
        <begin position="104"/>
        <end position="145"/>
    </location>
</feature>
<dbReference type="InterPro" id="IPR002187">
    <property type="entry name" value="N-reg_PII"/>
</dbReference>
<dbReference type="SMART" id="SM00938">
    <property type="entry name" value="P-II"/>
    <property type="match status" value="1"/>
</dbReference>
<reference evidence="2" key="2">
    <citation type="journal article" date="2021" name="PeerJ">
        <title>Extensive microbial diversity within the chicken gut microbiome revealed by metagenomics and culture.</title>
        <authorList>
            <person name="Gilroy R."/>
            <person name="Ravi A."/>
            <person name="Getino M."/>
            <person name="Pursley I."/>
            <person name="Horton D.L."/>
            <person name="Alikhan N.F."/>
            <person name="Baker D."/>
            <person name="Gharbi K."/>
            <person name="Hall N."/>
            <person name="Watson M."/>
            <person name="Adriaenssens E.M."/>
            <person name="Foster-Nyarko E."/>
            <person name="Jarju S."/>
            <person name="Secka A."/>
            <person name="Antonio M."/>
            <person name="Oren A."/>
            <person name="Chaudhuri R.R."/>
            <person name="La Ragione R."/>
            <person name="Hildebrand F."/>
            <person name="Pallen M.J."/>
        </authorList>
    </citation>
    <scope>NUCLEOTIDE SEQUENCE</scope>
    <source>
        <strain evidence="2">CHK121-14286</strain>
    </source>
</reference>
<dbReference type="AlphaFoldDB" id="A0A9D1E2I9"/>
<comment type="caution">
    <text evidence="2">The sequence shown here is derived from an EMBL/GenBank/DDBJ whole genome shotgun (WGS) entry which is preliminary data.</text>
</comment>
<dbReference type="GO" id="GO:0030234">
    <property type="term" value="F:enzyme regulator activity"/>
    <property type="evidence" value="ECO:0007669"/>
    <property type="project" value="InterPro"/>
</dbReference>
<organism evidence="2 3">
    <name type="scientific">Candidatus Fimimonas gallinarum</name>
    <dbReference type="NCBI Taxonomy" id="2840821"/>
    <lineage>
        <taxon>Bacteria</taxon>
        <taxon>Pseudomonadati</taxon>
        <taxon>Myxococcota</taxon>
        <taxon>Myxococcia</taxon>
        <taxon>Myxococcales</taxon>
        <taxon>Cystobacterineae</taxon>
        <taxon>Myxococcaceae</taxon>
        <taxon>Myxococcaceae incertae sedis</taxon>
        <taxon>Candidatus Fimimonas</taxon>
    </lineage>
</organism>
<dbReference type="InterPro" id="IPR015867">
    <property type="entry name" value="N-reg_PII/ATP_PRibTrfase_C"/>
</dbReference>
<name>A0A9D1E2I9_9BACT</name>
<accession>A0A9D1E2I9</accession>
<proteinExistence type="predicted"/>
<evidence type="ECO:0000313" key="2">
    <source>
        <dbReference type="EMBL" id="HIR65323.1"/>
    </source>
</evidence>
<sequence length="145" mass="15555">MNYTHEVIFCIVNSGFAEAVMDAAREVGARGGTVLHASGTANAEAEKIFGVTIQPEKEIVMILVESEVKEKVLHALYHAVGLKTAGQGIAFALPVCDVVGFAPKQAKQEEATTPEKTEKVKEGKSEKAPSQEEQKSDEDLSSPKK</sequence>
<dbReference type="SUPFAM" id="SSF54913">
    <property type="entry name" value="GlnB-like"/>
    <property type="match status" value="1"/>
</dbReference>